<reference evidence="2 3" key="1">
    <citation type="submission" date="2022-05" db="EMBL/GenBank/DDBJ databases">
        <authorList>
            <consortium name="Genoscope - CEA"/>
            <person name="William W."/>
        </authorList>
    </citation>
    <scope>NUCLEOTIDE SEQUENCE [LARGE SCALE GENOMIC DNA]</scope>
</reference>
<dbReference type="PANTHER" id="PTHR34239">
    <property type="entry name" value="APPLE DOMAIN-CONTAINING PROTEIN"/>
    <property type="match status" value="1"/>
</dbReference>
<name>A0ABN8R857_9CNID</name>
<proteinExistence type="predicted"/>
<gene>
    <name evidence="2" type="ORF">PEVE_00010179</name>
</gene>
<dbReference type="Proteomes" id="UP001159427">
    <property type="component" value="Unassembled WGS sequence"/>
</dbReference>
<evidence type="ECO:0000256" key="1">
    <source>
        <dbReference type="SAM" id="MobiDB-lite"/>
    </source>
</evidence>
<evidence type="ECO:0000313" key="3">
    <source>
        <dbReference type="Proteomes" id="UP001159427"/>
    </source>
</evidence>
<feature type="compositionally biased region" description="Polar residues" evidence="1">
    <location>
        <begin position="1"/>
        <end position="11"/>
    </location>
</feature>
<dbReference type="EMBL" id="CALNXI010001712">
    <property type="protein sequence ID" value="CAH3175509.1"/>
    <property type="molecule type" value="Genomic_DNA"/>
</dbReference>
<dbReference type="PANTHER" id="PTHR34239:SF2">
    <property type="entry name" value="TRANSPOSABLE ELEMENT P TRANSPOSASE_THAP9 CONSERVED DOMAIN-CONTAINING PROTEIN"/>
    <property type="match status" value="1"/>
</dbReference>
<protein>
    <submittedName>
        <fullName evidence="2">Uncharacterized protein</fullName>
    </submittedName>
</protein>
<accession>A0ABN8R857</accession>
<feature type="region of interest" description="Disordered" evidence="1">
    <location>
        <begin position="1"/>
        <end position="42"/>
    </location>
</feature>
<keyword evidence="3" id="KW-1185">Reference proteome</keyword>
<sequence length="101" mass="11141">EAQNSKSSSESAEGAFDSSAAVVSHDGPSTNEPHEEEFKLPSVFEESERLGPEVAEVIAQRVDDACSKRAMDSKLKDLYEKYKTPANCKYLCEPKIVARFV</sequence>
<comment type="caution">
    <text evidence="2">The sequence shown here is derived from an EMBL/GenBank/DDBJ whole genome shotgun (WGS) entry which is preliminary data.</text>
</comment>
<evidence type="ECO:0000313" key="2">
    <source>
        <dbReference type="EMBL" id="CAH3175509.1"/>
    </source>
</evidence>
<organism evidence="2 3">
    <name type="scientific">Porites evermanni</name>
    <dbReference type="NCBI Taxonomy" id="104178"/>
    <lineage>
        <taxon>Eukaryota</taxon>
        <taxon>Metazoa</taxon>
        <taxon>Cnidaria</taxon>
        <taxon>Anthozoa</taxon>
        <taxon>Hexacorallia</taxon>
        <taxon>Scleractinia</taxon>
        <taxon>Fungiina</taxon>
        <taxon>Poritidae</taxon>
        <taxon>Porites</taxon>
    </lineage>
</organism>
<feature type="non-terminal residue" evidence="2">
    <location>
        <position position="1"/>
    </location>
</feature>